<organism evidence="4 5">
    <name type="scientific">Prorocentrum cordatum</name>
    <dbReference type="NCBI Taxonomy" id="2364126"/>
    <lineage>
        <taxon>Eukaryota</taxon>
        <taxon>Sar</taxon>
        <taxon>Alveolata</taxon>
        <taxon>Dinophyceae</taxon>
        <taxon>Prorocentrales</taxon>
        <taxon>Prorocentraceae</taxon>
        <taxon>Prorocentrum</taxon>
    </lineage>
</organism>
<dbReference type="CDD" id="cd04301">
    <property type="entry name" value="NAT_SF"/>
    <property type="match status" value="1"/>
</dbReference>
<feature type="region of interest" description="Disordered" evidence="2">
    <location>
        <begin position="1074"/>
        <end position="1103"/>
    </location>
</feature>
<feature type="region of interest" description="Disordered" evidence="2">
    <location>
        <begin position="18"/>
        <end position="64"/>
    </location>
</feature>
<evidence type="ECO:0000256" key="2">
    <source>
        <dbReference type="SAM" id="MobiDB-lite"/>
    </source>
</evidence>
<feature type="compositionally biased region" description="Basic and acidic residues" evidence="2">
    <location>
        <begin position="255"/>
        <end position="266"/>
    </location>
</feature>
<keyword evidence="1" id="KW-0175">Coiled coil</keyword>
<proteinExistence type="predicted"/>
<feature type="coiled-coil region" evidence="1">
    <location>
        <begin position="540"/>
        <end position="574"/>
    </location>
</feature>
<dbReference type="Proteomes" id="UP001189429">
    <property type="component" value="Unassembled WGS sequence"/>
</dbReference>
<feature type="compositionally biased region" description="Basic and acidic residues" evidence="2">
    <location>
        <begin position="1078"/>
        <end position="1087"/>
    </location>
</feature>
<dbReference type="Gene3D" id="3.40.630.30">
    <property type="match status" value="1"/>
</dbReference>
<feature type="region of interest" description="Disordered" evidence="2">
    <location>
        <begin position="251"/>
        <end position="283"/>
    </location>
</feature>
<comment type="caution">
    <text evidence="4">The sequence shown here is derived from an EMBL/GenBank/DDBJ whole genome shotgun (WGS) entry which is preliminary data.</text>
</comment>
<name>A0ABN9V205_9DINO</name>
<evidence type="ECO:0000313" key="4">
    <source>
        <dbReference type="EMBL" id="CAK0866795.1"/>
    </source>
</evidence>
<dbReference type="InterPro" id="IPR016181">
    <property type="entry name" value="Acyl_CoA_acyltransferase"/>
</dbReference>
<dbReference type="InterPro" id="IPR000182">
    <property type="entry name" value="GNAT_dom"/>
</dbReference>
<feature type="region of interest" description="Disordered" evidence="2">
    <location>
        <begin position="677"/>
        <end position="702"/>
    </location>
</feature>
<reference evidence="4" key="1">
    <citation type="submission" date="2023-10" db="EMBL/GenBank/DDBJ databases">
        <authorList>
            <person name="Chen Y."/>
            <person name="Shah S."/>
            <person name="Dougan E. K."/>
            <person name="Thang M."/>
            <person name="Chan C."/>
        </authorList>
    </citation>
    <scope>NUCLEOTIDE SEQUENCE [LARGE SCALE GENOMIC DNA]</scope>
</reference>
<dbReference type="PROSITE" id="PS51186">
    <property type="entry name" value="GNAT"/>
    <property type="match status" value="1"/>
</dbReference>
<dbReference type="Pfam" id="PF13673">
    <property type="entry name" value="Acetyltransf_10"/>
    <property type="match status" value="1"/>
</dbReference>
<dbReference type="SUPFAM" id="SSF55729">
    <property type="entry name" value="Acyl-CoA N-acyltransferases (Nat)"/>
    <property type="match status" value="1"/>
</dbReference>
<evidence type="ECO:0000256" key="1">
    <source>
        <dbReference type="SAM" id="Coils"/>
    </source>
</evidence>
<evidence type="ECO:0000313" key="5">
    <source>
        <dbReference type="Proteomes" id="UP001189429"/>
    </source>
</evidence>
<protein>
    <recommendedName>
        <fullName evidence="3">N-acetyltransferase domain-containing protein</fullName>
    </recommendedName>
</protein>
<gene>
    <name evidence="4" type="ORF">PCOR1329_LOCUS53894</name>
</gene>
<dbReference type="EMBL" id="CAUYUJ010016575">
    <property type="protein sequence ID" value="CAK0866795.1"/>
    <property type="molecule type" value="Genomic_DNA"/>
</dbReference>
<feature type="domain" description="N-acetyltransferase" evidence="3">
    <location>
        <begin position="81"/>
        <end position="222"/>
    </location>
</feature>
<sequence>MQGAQDSLSYELLLHKFSDQQGGDRSTDDASTEAATTVGPEGSSPSSASVADTERGTDAASSTALSGQARLSTVVLHNVPVNGPDADAGLCEGVRRLCEAAFGEDCLHDITKKSKWQLSMLVSSDLASLYGFIVTKVANGTLSIAKLAVAPELRGQGLGRRFMDEVLKAAKKRGDVYEACLSSRGTAVSFYKRLGFKADTSVRLKVEFEVEEGQVYMEKRLRQRPRTHASAPKARRQPVRLGIRSPCLQLPAGSGRREVSERHTGVRGEQASGAAKPDVPVGYRPRAQTSKLSVSQVTDARGCCQAASHLLLQDLERRFGQGGVRPRPRHAGWQGTEWAVMRGSTLWCWHRAAGLRASLYDASRRMADPLGGGGHPFAALRWVRSALALRRTRDGCAPFTGIPISLLGPSDGGPPARATRRSRAIERGFLIPWPEPTRRWVSVPLWLVAGAKTIVKSLEVHAQHDVDTGMPHHSARLATLAAMSHSDPKERNAATLIHKKANRAKHEVGKLALERAIAIPPVAADGPLPPSDIDAIKSALTEMHAALAASEQQALEARRELADLHEQCAEQKITQQKHLATIIDASASQFNLLANQLQDATTTQFTSLAYQLQELAKKAPTTDSDEPHAVLGLPTPRKNKLQVASTSQLTCLANQLQPNRPTAHSHELSELVLAEQTPTTDSTEPYAVPSLPTPSKLPNVPPTIDPPTAVAATIEASIPSRGSSLQPCCSERPLLAHSGSPLPVRNELCKPPNDPPAFYVDSDALEPLNALYATHVRDVNPDAPAMSVPIVPLDADAAQLCAPASSDTLHNRIRALLRKNGHVGYRTVHKQLNADESFPKISLNKVQNAMNMLRQAHVATSLIPSRIARSLEENLTLEDTLEDMSLEDMYTLALCHGYLDSYSDCDSTASGWSHADWADDFNAHHQHSSASGTTSDDENLVCPRCLNDVPHQTFCLKCAWPQSSDIEYATYILNQPTCDKDYIVPHMLGLLRALPDDEDCHATILALEQRCKTIKQDTMSAASPRRWLAAAWSSTTGPTSASAPAAAVCDELAIAFETNCPAVAVCCASRAVGSESGGDERAGDARRAAAPPEAAGRHSLGAQGADAHGAKKCRLFLRLWLLRRRRRGILCRRRDAVAAQLLGECVLAHPTGLGRDARLCNARMGGAEFNLPLGCNVHWTSMSVWALAGPGFGLYVNLGKTVVVLLSMSMADFLAALEVLGLKAPGLKFEAHGKYLGVRLGPDSIDASWEPALQKFVRRINLIHGLGLGLTKTVAQYNMIAFSVLAFLCQLVPTTQRCLKLERAGLQKLTMGPDNAVTPKMMMGLTQLGFPLDARSLALVSRAAMYRAASYSLAFFEIRNDLSAFEARFQQVVRRRPDLNQLVGTAPQTAPQPGPRTMRKTKAASSDGNLVNAGRLSISSMLKPEDISGDEGVGGGVFQHQPVESRGMMHGTRCCYGWDDHGHAVRREGAKMSHAVHSPAMRAHKDFPYINGRLAPASRYRRNHSNDQAEA</sequence>
<accession>A0ABN9V205</accession>
<evidence type="ECO:0000259" key="3">
    <source>
        <dbReference type="PROSITE" id="PS51186"/>
    </source>
</evidence>
<feature type="region of interest" description="Disordered" evidence="2">
    <location>
        <begin position="1383"/>
        <end position="1406"/>
    </location>
</feature>
<keyword evidence="5" id="KW-1185">Reference proteome</keyword>